<dbReference type="GO" id="GO:0016567">
    <property type="term" value="P:protein ubiquitination"/>
    <property type="evidence" value="ECO:0007669"/>
    <property type="project" value="UniProtKB-UniPathway"/>
</dbReference>
<accession>A0A484CI13</accession>
<keyword evidence="4" id="KW-0808">Transferase</keyword>
<protein>
    <recommendedName>
        <fullName evidence="3">RING-type E3 ubiquitin transferase</fullName>
        <ecNumber evidence="3">2.3.2.27</ecNumber>
    </recommendedName>
</protein>
<dbReference type="Pfam" id="PF07292">
    <property type="entry name" value="NID"/>
    <property type="match status" value="2"/>
</dbReference>
<comment type="catalytic activity">
    <reaction evidence="1">
        <text>S-ubiquitinyl-[E2 ubiquitin-conjugating enzyme]-L-cysteine + [acceptor protein]-L-lysine = [E2 ubiquitin-conjugating enzyme]-L-cysteine + N(6)-ubiquitinyl-[acceptor protein]-L-lysine.</text>
        <dbReference type="EC" id="2.3.2.27"/>
    </reaction>
</comment>
<evidence type="ECO:0000313" key="9">
    <source>
        <dbReference type="EMBL" id="TDH03207.1"/>
    </source>
</evidence>
<dbReference type="Gene3D" id="3.30.70.330">
    <property type="match status" value="1"/>
</dbReference>
<dbReference type="Pfam" id="PF18102">
    <property type="entry name" value="DTC"/>
    <property type="match status" value="1"/>
</dbReference>
<gene>
    <name evidence="9" type="ORF">EPR50_G00160470</name>
</gene>
<evidence type="ECO:0000256" key="4">
    <source>
        <dbReference type="ARBA" id="ARBA00022679"/>
    </source>
</evidence>
<dbReference type="Proteomes" id="UP000295070">
    <property type="component" value="Chromosome 15"/>
</dbReference>
<dbReference type="InterPro" id="IPR039396">
    <property type="entry name" value="Deltex_C"/>
</dbReference>
<dbReference type="GO" id="GO:0007219">
    <property type="term" value="P:Notch signaling pathway"/>
    <property type="evidence" value="ECO:0007669"/>
    <property type="project" value="InterPro"/>
</dbReference>
<evidence type="ECO:0000313" key="10">
    <source>
        <dbReference type="Proteomes" id="UP000295070"/>
    </source>
</evidence>
<feature type="compositionally biased region" description="Polar residues" evidence="7">
    <location>
        <begin position="925"/>
        <end position="939"/>
    </location>
</feature>
<proteinExistence type="predicted"/>
<dbReference type="PROSITE" id="PS50102">
    <property type="entry name" value="RRM"/>
    <property type="match status" value="1"/>
</dbReference>
<dbReference type="SUPFAM" id="SSF54928">
    <property type="entry name" value="RNA-binding domain, RBD"/>
    <property type="match status" value="1"/>
</dbReference>
<evidence type="ECO:0000256" key="6">
    <source>
        <dbReference type="PROSITE-ProRule" id="PRU00176"/>
    </source>
</evidence>
<evidence type="ECO:0000256" key="2">
    <source>
        <dbReference type="ARBA" id="ARBA00004906"/>
    </source>
</evidence>
<dbReference type="GO" id="GO:0061630">
    <property type="term" value="F:ubiquitin protein ligase activity"/>
    <property type="evidence" value="ECO:0007669"/>
    <property type="project" value="UniProtKB-EC"/>
</dbReference>
<evidence type="ECO:0000256" key="7">
    <source>
        <dbReference type="SAM" id="MobiDB-lite"/>
    </source>
</evidence>
<dbReference type="UniPathway" id="UPA00143"/>
<dbReference type="InterPro" id="IPR012677">
    <property type="entry name" value="Nucleotide-bd_a/b_plait_sf"/>
</dbReference>
<feature type="region of interest" description="Disordered" evidence="7">
    <location>
        <begin position="155"/>
        <end position="233"/>
    </location>
</feature>
<dbReference type="InterPro" id="IPR035979">
    <property type="entry name" value="RBD_domain_sf"/>
</dbReference>
<evidence type="ECO:0000256" key="5">
    <source>
        <dbReference type="ARBA" id="ARBA00022723"/>
    </source>
</evidence>
<dbReference type="InterPro" id="IPR039399">
    <property type="entry name" value="Deltex_C_sf"/>
</dbReference>
<comment type="pathway">
    <text evidence="2">Protein modification; protein ubiquitination.</text>
</comment>
<evidence type="ECO:0000259" key="8">
    <source>
        <dbReference type="PROSITE" id="PS50102"/>
    </source>
</evidence>
<keyword evidence="10" id="KW-1185">Reference proteome</keyword>
<comment type="caution">
    <text evidence="9">The sequence shown here is derived from an EMBL/GenBank/DDBJ whole genome shotgun (WGS) entry which is preliminary data.</text>
</comment>
<dbReference type="AlphaFoldDB" id="A0A484CI13"/>
<feature type="region of interest" description="Disordered" evidence="7">
    <location>
        <begin position="919"/>
        <end position="948"/>
    </location>
</feature>
<dbReference type="InterPro" id="IPR039398">
    <property type="entry name" value="Deltex_fam"/>
</dbReference>
<feature type="compositionally biased region" description="Polar residues" evidence="7">
    <location>
        <begin position="540"/>
        <end position="568"/>
    </location>
</feature>
<reference evidence="9 10" key="1">
    <citation type="submission" date="2019-01" db="EMBL/GenBank/DDBJ databases">
        <title>A chromosome-scale genome assembly of the yellow perch, Perca flavescens.</title>
        <authorList>
            <person name="Feron R."/>
            <person name="Morvezen R."/>
            <person name="Bestin A."/>
            <person name="Haffray P."/>
            <person name="Klopp C."/>
            <person name="Zahm M."/>
            <person name="Cabau C."/>
            <person name="Roques C."/>
            <person name="Donnadieu C."/>
            <person name="Bouchez O."/>
            <person name="Christie M."/>
            <person name="Larson W."/>
            <person name="Guiguen Y."/>
        </authorList>
    </citation>
    <scope>NUCLEOTIDE SEQUENCE [LARGE SCALE GENOMIC DNA]</scope>
    <source>
        <strain evidence="9">YP-PL-M2</strain>
        <tissue evidence="9">Blood</tissue>
    </source>
</reference>
<evidence type="ECO:0000256" key="1">
    <source>
        <dbReference type="ARBA" id="ARBA00000900"/>
    </source>
</evidence>
<name>A0A484CI13_PERFV</name>
<dbReference type="InterPro" id="IPR009909">
    <property type="entry name" value="Nmi/IFP35_dom"/>
</dbReference>
<organism evidence="9 10">
    <name type="scientific">Perca flavescens</name>
    <name type="common">American yellow perch</name>
    <name type="synonym">Morone flavescens</name>
    <dbReference type="NCBI Taxonomy" id="8167"/>
    <lineage>
        <taxon>Eukaryota</taxon>
        <taxon>Metazoa</taxon>
        <taxon>Chordata</taxon>
        <taxon>Craniata</taxon>
        <taxon>Vertebrata</taxon>
        <taxon>Euteleostomi</taxon>
        <taxon>Actinopterygii</taxon>
        <taxon>Neopterygii</taxon>
        <taxon>Teleostei</taxon>
        <taxon>Neoteleostei</taxon>
        <taxon>Acanthomorphata</taxon>
        <taxon>Eupercaria</taxon>
        <taxon>Perciformes</taxon>
        <taxon>Percoidei</taxon>
        <taxon>Percidae</taxon>
        <taxon>Percinae</taxon>
        <taxon>Perca</taxon>
    </lineage>
</organism>
<dbReference type="GO" id="GO:0046872">
    <property type="term" value="F:metal ion binding"/>
    <property type="evidence" value="ECO:0007669"/>
    <property type="project" value="UniProtKB-KW"/>
</dbReference>
<feature type="domain" description="RRM" evidence="8">
    <location>
        <begin position="6"/>
        <end position="88"/>
    </location>
</feature>
<feature type="compositionally biased region" description="Polar residues" evidence="7">
    <location>
        <begin position="169"/>
        <end position="182"/>
    </location>
</feature>
<dbReference type="InterPro" id="IPR000504">
    <property type="entry name" value="RRM_dom"/>
</dbReference>
<dbReference type="PANTHER" id="PTHR12622">
    <property type="entry name" value="DELTEX-RELATED"/>
    <property type="match status" value="1"/>
</dbReference>
<feature type="compositionally biased region" description="Basic and acidic residues" evidence="7">
    <location>
        <begin position="187"/>
        <end position="196"/>
    </location>
</feature>
<dbReference type="EC" id="2.3.2.27" evidence="3"/>
<dbReference type="GO" id="GO:0003723">
    <property type="term" value="F:RNA binding"/>
    <property type="evidence" value="ECO:0007669"/>
    <property type="project" value="UniProtKB-UniRule"/>
</dbReference>
<feature type="compositionally biased region" description="Basic and acidic residues" evidence="7">
    <location>
        <begin position="203"/>
        <end position="215"/>
    </location>
</feature>
<dbReference type="EMBL" id="SCKG01000015">
    <property type="protein sequence ID" value="TDH03207.1"/>
    <property type="molecule type" value="Genomic_DNA"/>
</dbReference>
<keyword evidence="6" id="KW-0694">RNA-binding</keyword>
<feature type="region of interest" description="Disordered" evidence="7">
    <location>
        <begin position="540"/>
        <end position="632"/>
    </location>
</feature>
<sequence length="1131" mass="123950">MAEPGRTVRVSGLPTDIEDDRLKDKLAIHFLRAKNGGGEINSVTIVKATPVSALITFEDSGVAQRVIQHSQHILQVDEKRYKVIVTEHREILDPNKVILSLSATVDHSQLPGGIMALTRLHKSHPDIQINYDATEELCTLHGAYSKVQAALAQLFGHPGGPQSAENKESGQPSTSGSRSIQIAQKPHTLESEDQSRKPNKQRNPQEEIHIGRPSDKNNSSSNRDLAPYGYGWEDTGQTEGAAVQLPWHPTTPEEDLTLIVDADMFQYLQKHCRKEYQKILSQYGVDVVDVTTQGLTTLFLQVATGIGQGGRDQEGLKLARKAISRLYQENENKIRRDQLSKSILSLRGGLRRAMENLSVRFPKLLLNEDDRNIYIIGSSSDVSEAKQFLLLDPSEVRGKTEDVASLQARYPPYDSGLSSHADGKSVPLTMSSTVDSPDDRIDQLLGRSEEDERRAEGARKYKLAARFKDLGLPALGSRPTDFTLRGLSSPSRQTCLGPMLGRDVLSETAGIADESVSKALSQNTGGDILFKSGDALPSVASMQNKTSSNSHLIDTRPKSLTSPLSTAQSSLSGCSPLPPPGSGSTLKRASSFSGTPLQKAQVMSQKSQDDSSKSTVRARARSSSFSNQTGRDKRDVYNEEITVSIVMWKHIKEAYSSRVDDLTSDVQMKESRSEGSGDVTVTFRGANSSNVSSCRLGLQKLVDSVSVDFSVQELHLSELGINDTADETLQACCAEVRSRFRKLTMHILKKRIYILGPKELCSQVGASLREVFSGDSAQIPEHKDFSGPSTSQWNPSTFLQMNEDQSTILHCSSNPRVMLESQTSKTDGIDSYQERITNQRSEFCETELVNGSVSQPLVRKDPVIKEKVKIRGTVEMDGQKTETFVSHSKAGNDRSTQIVNDVGSTTTTTSTDKDMALHKKERTVHSTQKGSMQQRQTEIQDPPEESRSGLGGLGCICVCGESEMLMETKCGATMCSKCLDTVHVHCRVCHEKEPTAWGIQGKMSYSKLHISIPGHKKDSAIKITYCIPDGIQGEDHPSPGKPFQGGVFEAYLPDCEKTKKLVPRLEKAFKQGLTFTVTGKNTGANVTWDCIPHKTTLHGGKSGNGYPDSTYLTRLSEVLTSKGIEELPVKS</sequence>
<dbReference type="Gene3D" id="3.30.390.130">
    <property type="match status" value="1"/>
</dbReference>
<feature type="region of interest" description="Disordered" evidence="7">
    <location>
        <begin position="411"/>
        <end position="440"/>
    </location>
</feature>
<keyword evidence="5" id="KW-0479">Metal-binding</keyword>
<evidence type="ECO:0000256" key="3">
    <source>
        <dbReference type="ARBA" id="ARBA00012483"/>
    </source>
</evidence>
<feature type="compositionally biased region" description="Polar residues" evidence="7">
    <location>
        <begin position="587"/>
        <end position="603"/>
    </location>
</feature>